<dbReference type="AlphaFoldDB" id="A0A1H1YNJ6"/>
<dbReference type="RefSeq" id="WP_156786393.1">
    <property type="nucleotide sequence ID" value="NZ_LT629742.1"/>
</dbReference>
<name>A0A1H1YNJ6_9MICO</name>
<reference evidence="2" key="1">
    <citation type="submission" date="2016-10" db="EMBL/GenBank/DDBJ databases">
        <authorList>
            <person name="Varghese N."/>
            <person name="Submissions S."/>
        </authorList>
    </citation>
    <scope>NUCLEOTIDE SEQUENCE [LARGE SCALE GENOMIC DNA]</scope>
    <source>
        <strain evidence="2">DSM 21772</strain>
    </source>
</reference>
<evidence type="ECO:0008006" key="3">
    <source>
        <dbReference type="Google" id="ProtNLM"/>
    </source>
</evidence>
<gene>
    <name evidence="1" type="ORF">SAMN04489834_3144</name>
</gene>
<sequence length="176" mass="18979">MTIQKEKEQMSWWHARVSFETAQPFVADDFAALIDALADHGASGSVSRSFREGGVVLTVEASTPLEATTSALNIITNALNSILGALTITGLDVMSEEALDAELATPVFPDVVGYAEIAELAGVSRQRARQFAQIEGFPVPVIETAQGPLMSKHAVERWLETRSKSSGRPRKLLQAL</sequence>
<dbReference type="OrthoDB" id="3837984at2"/>
<dbReference type="EMBL" id="LT629742">
    <property type="protein sequence ID" value="SDT22809.1"/>
    <property type="molecule type" value="Genomic_DNA"/>
</dbReference>
<evidence type="ECO:0000313" key="2">
    <source>
        <dbReference type="Proteomes" id="UP000181956"/>
    </source>
</evidence>
<accession>A0A1H1YNJ6</accession>
<dbReference type="Proteomes" id="UP000181956">
    <property type="component" value="Chromosome I"/>
</dbReference>
<proteinExistence type="predicted"/>
<keyword evidence="2" id="KW-1185">Reference proteome</keyword>
<protein>
    <recommendedName>
        <fullName evidence="3">DNA-binding protein</fullName>
    </recommendedName>
</protein>
<organism evidence="1 2">
    <name type="scientific">Microterricola viridarii</name>
    <dbReference type="NCBI Taxonomy" id="412690"/>
    <lineage>
        <taxon>Bacteria</taxon>
        <taxon>Bacillati</taxon>
        <taxon>Actinomycetota</taxon>
        <taxon>Actinomycetes</taxon>
        <taxon>Micrococcales</taxon>
        <taxon>Microbacteriaceae</taxon>
        <taxon>Microterricola</taxon>
    </lineage>
</organism>
<evidence type="ECO:0000313" key="1">
    <source>
        <dbReference type="EMBL" id="SDT22809.1"/>
    </source>
</evidence>